<dbReference type="InterPro" id="IPR001638">
    <property type="entry name" value="Solute-binding_3/MltF_N"/>
</dbReference>
<dbReference type="CDD" id="cd13530">
    <property type="entry name" value="PBP2_peptides_like"/>
    <property type="match status" value="1"/>
</dbReference>
<evidence type="ECO:0000313" key="4">
    <source>
        <dbReference type="EMBL" id="MBO0663967.1"/>
    </source>
</evidence>
<reference evidence="4" key="1">
    <citation type="submission" date="2021-03" db="EMBL/GenBank/DDBJ databases">
        <title>Whole genome sequence of Jiella sp. CQZ9-1.</title>
        <authorList>
            <person name="Tuo L."/>
        </authorList>
    </citation>
    <scope>NUCLEOTIDE SEQUENCE</scope>
    <source>
        <strain evidence="4">CQZ9-1</strain>
    </source>
</reference>
<dbReference type="Pfam" id="PF00497">
    <property type="entry name" value="SBP_bac_3"/>
    <property type="match status" value="1"/>
</dbReference>
<keyword evidence="5" id="KW-1185">Reference proteome</keyword>
<dbReference type="EMBL" id="JAFMPP010000014">
    <property type="protein sequence ID" value="MBO0663967.1"/>
    <property type="molecule type" value="Genomic_DNA"/>
</dbReference>
<dbReference type="Proteomes" id="UP000664122">
    <property type="component" value="Unassembled WGS sequence"/>
</dbReference>
<name>A0A939JXD8_9HYPH</name>
<keyword evidence="1 2" id="KW-0732">Signal</keyword>
<organism evidence="4 5">
    <name type="scientific">Jiella flava</name>
    <dbReference type="NCBI Taxonomy" id="2816857"/>
    <lineage>
        <taxon>Bacteria</taxon>
        <taxon>Pseudomonadati</taxon>
        <taxon>Pseudomonadota</taxon>
        <taxon>Alphaproteobacteria</taxon>
        <taxon>Hyphomicrobiales</taxon>
        <taxon>Aurantimonadaceae</taxon>
        <taxon>Jiella</taxon>
    </lineage>
</organism>
<evidence type="ECO:0000256" key="1">
    <source>
        <dbReference type="ARBA" id="ARBA00022729"/>
    </source>
</evidence>
<feature type="domain" description="Solute-binding protein family 3/N-terminal" evidence="3">
    <location>
        <begin position="40"/>
        <end position="264"/>
    </location>
</feature>
<dbReference type="PANTHER" id="PTHR35936:SF17">
    <property type="entry name" value="ARGININE-BINDING EXTRACELLULAR PROTEIN ARTP"/>
    <property type="match status" value="1"/>
</dbReference>
<evidence type="ECO:0000259" key="3">
    <source>
        <dbReference type="SMART" id="SM00062"/>
    </source>
</evidence>
<gene>
    <name evidence="4" type="ORF">J1C48_15415</name>
</gene>
<dbReference type="PANTHER" id="PTHR35936">
    <property type="entry name" value="MEMBRANE-BOUND LYTIC MUREIN TRANSGLYCOSYLASE F"/>
    <property type="match status" value="1"/>
</dbReference>
<dbReference type="AlphaFoldDB" id="A0A939JXD8"/>
<dbReference type="SMART" id="SM00062">
    <property type="entry name" value="PBPb"/>
    <property type="match status" value="1"/>
</dbReference>
<dbReference type="RefSeq" id="WP_207258876.1">
    <property type="nucleotide sequence ID" value="NZ_JAFMPP010000014.1"/>
</dbReference>
<dbReference type="SUPFAM" id="SSF53850">
    <property type="entry name" value="Periplasmic binding protein-like II"/>
    <property type="match status" value="1"/>
</dbReference>
<dbReference type="Gene3D" id="3.40.190.10">
    <property type="entry name" value="Periplasmic binding protein-like II"/>
    <property type="match status" value="2"/>
</dbReference>
<protein>
    <submittedName>
        <fullName evidence="4">Amino acid ABC transporter substrate-binding protein</fullName>
    </submittedName>
</protein>
<proteinExistence type="predicted"/>
<feature type="signal peptide" evidence="2">
    <location>
        <begin position="1"/>
        <end position="24"/>
    </location>
</feature>
<evidence type="ECO:0000313" key="5">
    <source>
        <dbReference type="Proteomes" id="UP000664122"/>
    </source>
</evidence>
<sequence>MTNTTISVLPLVVAAGLFAGSASAQDCKPSGQYQTVEPGKLTVAATTYAPFSYLGSDGTLQGVDGDIVNAIAKRECLKVYPIATEPSAAIQYILTGRADVSTGDWYRTVQRAQVVNLSDPLYTDEMGIYSKEGYSSVDDFKDKSVGTVQGYLWVADLQKLLGADLKLYPNSSALSRDLQAGRIDVGVDGYASGRYAQAKGGFQGLQIKVAKPDKRVDATRRAAQAGLPISKSNAGLTKAIDRDIAAFHKDGTIKSILTANQLDPSAADVGKPRLVE</sequence>
<accession>A0A939JXD8</accession>
<feature type="chain" id="PRO_5037373418" evidence="2">
    <location>
        <begin position="25"/>
        <end position="276"/>
    </location>
</feature>
<evidence type="ECO:0000256" key="2">
    <source>
        <dbReference type="SAM" id="SignalP"/>
    </source>
</evidence>
<comment type="caution">
    <text evidence="4">The sequence shown here is derived from an EMBL/GenBank/DDBJ whole genome shotgun (WGS) entry which is preliminary data.</text>
</comment>